<comment type="caution">
    <text evidence="1">The sequence shown here is derived from an EMBL/GenBank/DDBJ whole genome shotgun (WGS) entry which is preliminary data.</text>
</comment>
<dbReference type="Proteomes" id="UP000689129">
    <property type="component" value="Unassembled WGS sequence"/>
</dbReference>
<dbReference type="AlphaFoldDB" id="A0A8I3AK65"/>
<dbReference type="EMBL" id="JAEMWZ010000421">
    <property type="protein sequence ID" value="KAG7118887.1"/>
    <property type="molecule type" value="Genomic_DNA"/>
</dbReference>
<evidence type="ECO:0000313" key="2">
    <source>
        <dbReference type="Proteomes" id="UP000689129"/>
    </source>
</evidence>
<proteinExistence type="predicted"/>
<organism evidence="1 2">
    <name type="scientific">Verticillium longisporum</name>
    <name type="common">Verticillium dahliae var. longisporum</name>
    <dbReference type="NCBI Taxonomy" id="100787"/>
    <lineage>
        <taxon>Eukaryota</taxon>
        <taxon>Fungi</taxon>
        <taxon>Dikarya</taxon>
        <taxon>Ascomycota</taxon>
        <taxon>Pezizomycotina</taxon>
        <taxon>Sordariomycetes</taxon>
        <taxon>Hypocreomycetidae</taxon>
        <taxon>Glomerellales</taxon>
        <taxon>Plectosphaerellaceae</taxon>
        <taxon>Verticillium</taxon>
    </lineage>
</organism>
<protein>
    <submittedName>
        <fullName evidence="1">Uncharacterized protein</fullName>
    </submittedName>
</protein>
<gene>
    <name evidence="1" type="ORF">HYQ45_015429</name>
</gene>
<accession>A0A8I3AK65</accession>
<evidence type="ECO:0000313" key="1">
    <source>
        <dbReference type="EMBL" id="KAG7118887.1"/>
    </source>
</evidence>
<reference evidence="1" key="1">
    <citation type="journal article" date="2021" name="Mol. Plant Pathol.">
        <title>A 20-kb lineage-specific genomic region tames virulence in pathogenic amphidiploid Verticillium longisporum.</title>
        <authorList>
            <person name="Harting R."/>
            <person name="Starke J."/>
            <person name="Kusch H."/>
            <person name="Poggeler S."/>
            <person name="Maurus I."/>
            <person name="Schluter R."/>
            <person name="Landesfeind M."/>
            <person name="Bulla I."/>
            <person name="Nowrousian M."/>
            <person name="de Jonge R."/>
            <person name="Stahlhut G."/>
            <person name="Hoff K.J."/>
            <person name="Asshauer K.P."/>
            <person name="Thurmer A."/>
            <person name="Stanke M."/>
            <person name="Daniel R."/>
            <person name="Morgenstern B."/>
            <person name="Thomma B.P.H.J."/>
            <person name="Kronstad J.W."/>
            <person name="Braus-Stromeyer S.A."/>
            <person name="Braus G.H."/>
        </authorList>
    </citation>
    <scope>NUCLEOTIDE SEQUENCE</scope>
    <source>
        <strain evidence="1">Vl32</strain>
    </source>
</reference>
<sequence length="104" mass="11711">MQDHQDQSDFGHWHDDPMALCLLASVRPAGWPGFFLARGRTPGDQCGETGCQPAKTSAIPVWAWELVSSENLPASCACSNMARWQRLCRPSLREQRMQCHLEEL</sequence>
<name>A0A8I3AK65_VERLO</name>